<dbReference type="EMBL" id="CM047899">
    <property type="protein sequence ID" value="KAJ0102246.1"/>
    <property type="molecule type" value="Genomic_DNA"/>
</dbReference>
<gene>
    <name evidence="1" type="ORF">Patl1_05719</name>
</gene>
<keyword evidence="2" id="KW-1185">Reference proteome</keyword>
<organism evidence="1 2">
    <name type="scientific">Pistacia atlantica</name>
    <dbReference type="NCBI Taxonomy" id="434234"/>
    <lineage>
        <taxon>Eukaryota</taxon>
        <taxon>Viridiplantae</taxon>
        <taxon>Streptophyta</taxon>
        <taxon>Embryophyta</taxon>
        <taxon>Tracheophyta</taxon>
        <taxon>Spermatophyta</taxon>
        <taxon>Magnoliopsida</taxon>
        <taxon>eudicotyledons</taxon>
        <taxon>Gunneridae</taxon>
        <taxon>Pentapetalae</taxon>
        <taxon>rosids</taxon>
        <taxon>malvids</taxon>
        <taxon>Sapindales</taxon>
        <taxon>Anacardiaceae</taxon>
        <taxon>Pistacia</taxon>
    </lineage>
</organism>
<evidence type="ECO:0000313" key="2">
    <source>
        <dbReference type="Proteomes" id="UP001164250"/>
    </source>
</evidence>
<evidence type="ECO:0000313" key="1">
    <source>
        <dbReference type="EMBL" id="KAJ0102246.1"/>
    </source>
</evidence>
<protein>
    <submittedName>
        <fullName evidence="1">Uncharacterized protein</fullName>
    </submittedName>
</protein>
<comment type="caution">
    <text evidence="1">The sequence shown here is derived from an EMBL/GenBank/DDBJ whole genome shotgun (WGS) entry which is preliminary data.</text>
</comment>
<proteinExistence type="predicted"/>
<reference evidence="2" key="1">
    <citation type="journal article" date="2023" name="G3 (Bethesda)">
        <title>Genome assembly and association tests identify interacting loci associated with vigor, precocity, and sex in interspecific pistachio rootstocks.</title>
        <authorList>
            <person name="Palmer W."/>
            <person name="Jacygrad E."/>
            <person name="Sagayaradj S."/>
            <person name="Cavanaugh K."/>
            <person name="Han R."/>
            <person name="Bertier L."/>
            <person name="Beede B."/>
            <person name="Kafkas S."/>
            <person name="Golino D."/>
            <person name="Preece J."/>
            <person name="Michelmore R."/>
        </authorList>
    </citation>
    <scope>NUCLEOTIDE SEQUENCE [LARGE SCALE GENOMIC DNA]</scope>
</reference>
<name>A0ACC1BT05_9ROSI</name>
<dbReference type="Proteomes" id="UP001164250">
    <property type="component" value="Chromosome 3"/>
</dbReference>
<sequence length="106" mass="11937">MSVAGYYNKLKGLWDEMQSISPIPQCTCQGCTCRVVTKFAAVREKEKLYDFLMALDEVFGTIKTQILNTKPTPGLGSSYHLVVEDEQQKQVSVARRSAMEVIVFQL</sequence>
<accession>A0ACC1BT05</accession>